<dbReference type="PANTHER" id="PTHR14856">
    <property type="entry name" value="PQ-LOOP REPEAT-CONTAINING PROTEIN 1-LIKE PROTEIN"/>
    <property type="match status" value="1"/>
</dbReference>
<dbReference type="VEuPathDB" id="VectorBase:AMEM009009"/>
<organism evidence="7 8">
    <name type="scientific">Anopheles merus</name>
    <name type="common">Mosquito</name>
    <dbReference type="NCBI Taxonomy" id="30066"/>
    <lineage>
        <taxon>Eukaryota</taxon>
        <taxon>Metazoa</taxon>
        <taxon>Ecdysozoa</taxon>
        <taxon>Arthropoda</taxon>
        <taxon>Hexapoda</taxon>
        <taxon>Insecta</taxon>
        <taxon>Pterygota</taxon>
        <taxon>Neoptera</taxon>
        <taxon>Endopterygota</taxon>
        <taxon>Diptera</taxon>
        <taxon>Nematocera</taxon>
        <taxon>Culicoidea</taxon>
        <taxon>Culicidae</taxon>
        <taxon>Anophelinae</taxon>
        <taxon>Anopheles</taxon>
    </lineage>
</organism>
<evidence type="ECO:0000313" key="7">
    <source>
        <dbReference type="EnsemblMetazoa" id="AMEM009009-PA"/>
    </source>
</evidence>
<feature type="compositionally biased region" description="Polar residues" evidence="5">
    <location>
        <begin position="402"/>
        <end position="415"/>
    </location>
</feature>
<evidence type="ECO:0000313" key="8">
    <source>
        <dbReference type="Proteomes" id="UP000075903"/>
    </source>
</evidence>
<feature type="compositionally biased region" description="Polar residues" evidence="5">
    <location>
        <begin position="446"/>
        <end position="458"/>
    </location>
</feature>
<feature type="region of interest" description="Disordered" evidence="5">
    <location>
        <begin position="565"/>
        <end position="614"/>
    </location>
</feature>
<evidence type="ECO:0000256" key="2">
    <source>
        <dbReference type="ARBA" id="ARBA00022692"/>
    </source>
</evidence>
<dbReference type="SMART" id="SM00679">
    <property type="entry name" value="CTNS"/>
    <property type="match status" value="1"/>
</dbReference>
<feature type="transmembrane region" description="Helical" evidence="6">
    <location>
        <begin position="154"/>
        <end position="172"/>
    </location>
</feature>
<dbReference type="GO" id="GO:0005829">
    <property type="term" value="C:cytosol"/>
    <property type="evidence" value="ECO:0007669"/>
    <property type="project" value="GOC"/>
</dbReference>
<evidence type="ECO:0000256" key="1">
    <source>
        <dbReference type="ARBA" id="ARBA00004141"/>
    </source>
</evidence>
<dbReference type="GO" id="GO:0016020">
    <property type="term" value="C:membrane"/>
    <property type="evidence" value="ECO:0007669"/>
    <property type="project" value="UniProtKB-SubCell"/>
</dbReference>
<comment type="subcellular location">
    <subcellularLocation>
        <location evidence="1">Membrane</location>
        <topology evidence="1">Multi-pass membrane protein</topology>
    </subcellularLocation>
</comment>
<dbReference type="Pfam" id="PF04193">
    <property type="entry name" value="PQ-loop"/>
    <property type="match status" value="1"/>
</dbReference>
<accession>A0A182V545</accession>
<dbReference type="InterPro" id="IPR006603">
    <property type="entry name" value="PQ-loop_rpt"/>
</dbReference>
<dbReference type="InterPro" id="IPR052241">
    <property type="entry name" value="SLC66/Scramblase_ANY1"/>
</dbReference>
<evidence type="ECO:0000256" key="5">
    <source>
        <dbReference type="SAM" id="MobiDB-lite"/>
    </source>
</evidence>
<dbReference type="GO" id="GO:0045332">
    <property type="term" value="P:phospholipid translocation"/>
    <property type="evidence" value="ECO:0007669"/>
    <property type="project" value="TreeGrafter"/>
</dbReference>
<dbReference type="FunFam" id="1.20.1280.290:FF:000005">
    <property type="entry name" value="PQ-loop repeat-containing protein 1"/>
    <property type="match status" value="1"/>
</dbReference>
<dbReference type="GO" id="GO:0005768">
    <property type="term" value="C:endosome"/>
    <property type="evidence" value="ECO:0007669"/>
    <property type="project" value="TreeGrafter"/>
</dbReference>
<feature type="compositionally biased region" description="Basic and acidic residues" evidence="5">
    <location>
        <begin position="460"/>
        <end position="470"/>
    </location>
</feature>
<protein>
    <submittedName>
        <fullName evidence="7">Uncharacterized protein</fullName>
    </submittedName>
</protein>
<keyword evidence="8" id="KW-1185">Reference proteome</keyword>
<dbReference type="EnsemblMetazoa" id="AMEM009009-RA">
    <property type="protein sequence ID" value="AMEM009009-PA"/>
    <property type="gene ID" value="AMEM009009"/>
</dbReference>
<keyword evidence="4 6" id="KW-0472">Membrane</keyword>
<dbReference type="VEuPathDB" id="VectorBase:AMEM21_000661"/>
<dbReference type="GO" id="GO:0042147">
    <property type="term" value="P:retrograde transport, endosome to Golgi"/>
    <property type="evidence" value="ECO:0007669"/>
    <property type="project" value="TreeGrafter"/>
</dbReference>
<evidence type="ECO:0000256" key="3">
    <source>
        <dbReference type="ARBA" id="ARBA00022989"/>
    </source>
</evidence>
<feature type="transmembrane region" description="Helical" evidence="6">
    <location>
        <begin position="13"/>
        <end position="32"/>
    </location>
</feature>
<keyword evidence="2 6" id="KW-0812">Transmembrane</keyword>
<sequence>MDPWFSSRYELPLLVQSVVMNLTMFLMIHLCVKVRRNNAIMRMRERVFSEATGADGIVTEAQHGKNGDGYVLNIRRPSSTNLTAAGSANATATTTVTANANNTTSIGIGSALVTQPPSGVGGGHHPGTLKKSRSRHYILDFDSRYFWQWTDFQSYVDFMLLVWAIGAAITYLMLSVTWFMETIGFLAVFTEAMLGLPQFVRNYKNKSTHGMSICMVIMWTAGDMFKTGYFVLRHAPTQFWICGTLQVSLDLAILLQVYLYRNVNNNNSSKNSIHSHRNHSSIRSACGRATIDPSAQPPLPGNGCSALLAASPDSHDTAPMLPGRRDVGVGCNRLLGLAPLATACSSSAASSFYSSMLGAECSVSLRSRDRSSLTPGRSSQCGGPGTATTTRLATRFQHSKSHSIASSPRETTPVRNSLVIGVRGGSEKFSDRQKTASLPLPKRRQLSLNVPDTGNSVTGVKEDGNAERPSSRTNLPAEETFQAGENCSFDTATSGLGGGGPLQTLDSSCTLNSNSYKEQYILGCGHYRSNLKHYDALLAGGGCVVESPHKADTGDDALVMVELGGDRKGQPNASQSERGTGRNETTEADEEKIATVQPKTHHYPTNAKSLEDIL</sequence>
<reference evidence="7" key="1">
    <citation type="submission" date="2020-05" db="UniProtKB">
        <authorList>
            <consortium name="EnsemblMetazoa"/>
        </authorList>
    </citation>
    <scope>IDENTIFICATION</scope>
    <source>
        <strain evidence="7">MAF</strain>
    </source>
</reference>
<dbReference type="Gene3D" id="1.20.1280.290">
    <property type="match status" value="1"/>
</dbReference>
<feature type="compositionally biased region" description="Polar residues" evidence="5">
    <location>
        <begin position="374"/>
        <end position="392"/>
    </location>
</feature>
<dbReference type="PANTHER" id="PTHR14856:SF9">
    <property type="entry name" value="PQ-LOOP REPEAT-CONTAINING PROTEIN 1"/>
    <property type="match status" value="1"/>
</dbReference>
<dbReference type="GO" id="GO:0005802">
    <property type="term" value="C:trans-Golgi network"/>
    <property type="evidence" value="ECO:0007669"/>
    <property type="project" value="TreeGrafter"/>
</dbReference>
<dbReference type="AlphaFoldDB" id="A0A182V545"/>
<keyword evidence="3 6" id="KW-1133">Transmembrane helix</keyword>
<feature type="region of interest" description="Disordered" evidence="5">
    <location>
        <begin position="366"/>
        <end position="475"/>
    </location>
</feature>
<proteinExistence type="predicted"/>
<evidence type="ECO:0000256" key="4">
    <source>
        <dbReference type="ARBA" id="ARBA00023136"/>
    </source>
</evidence>
<feature type="compositionally biased region" description="Basic and acidic residues" evidence="5">
    <location>
        <begin position="425"/>
        <end position="434"/>
    </location>
</feature>
<evidence type="ECO:0000256" key="6">
    <source>
        <dbReference type="SAM" id="Phobius"/>
    </source>
</evidence>
<dbReference type="STRING" id="30066.A0A182V545"/>
<dbReference type="Proteomes" id="UP000075903">
    <property type="component" value="Unassembled WGS sequence"/>
</dbReference>
<name>A0A182V545_ANOME</name>